<dbReference type="InterPro" id="IPR035919">
    <property type="entry name" value="EAL_sf"/>
</dbReference>
<dbReference type="CDD" id="cd01948">
    <property type="entry name" value="EAL"/>
    <property type="match status" value="1"/>
</dbReference>
<reference evidence="2" key="1">
    <citation type="submission" date="2019-08" db="EMBL/GenBank/DDBJ databases">
        <authorList>
            <person name="Kucharzyk K."/>
            <person name="Murdoch R.W."/>
            <person name="Higgins S."/>
            <person name="Loffler F."/>
        </authorList>
    </citation>
    <scope>NUCLEOTIDE SEQUENCE</scope>
</reference>
<organism evidence="2">
    <name type="scientific">bioreactor metagenome</name>
    <dbReference type="NCBI Taxonomy" id="1076179"/>
    <lineage>
        <taxon>unclassified sequences</taxon>
        <taxon>metagenomes</taxon>
        <taxon>ecological metagenomes</taxon>
    </lineage>
</organism>
<protein>
    <recommendedName>
        <fullName evidence="1">EAL domain-containing protein</fullName>
    </recommendedName>
</protein>
<accession>A0A644YSU2</accession>
<dbReference type="Gene3D" id="3.20.20.450">
    <property type="entry name" value="EAL domain"/>
    <property type="match status" value="1"/>
</dbReference>
<name>A0A644YSU2_9ZZZZ</name>
<comment type="caution">
    <text evidence="2">The sequence shown here is derived from an EMBL/GenBank/DDBJ whole genome shotgun (WGS) entry which is preliminary data.</text>
</comment>
<dbReference type="AlphaFoldDB" id="A0A644YSU2"/>
<evidence type="ECO:0000313" key="2">
    <source>
        <dbReference type="EMBL" id="MPM31028.1"/>
    </source>
</evidence>
<dbReference type="InterPro" id="IPR001633">
    <property type="entry name" value="EAL_dom"/>
</dbReference>
<dbReference type="PANTHER" id="PTHR33121:SF76">
    <property type="entry name" value="SIGNALING PROTEIN"/>
    <property type="match status" value="1"/>
</dbReference>
<dbReference type="PANTHER" id="PTHR33121">
    <property type="entry name" value="CYCLIC DI-GMP PHOSPHODIESTERASE PDEF"/>
    <property type="match status" value="1"/>
</dbReference>
<evidence type="ECO:0000259" key="1">
    <source>
        <dbReference type="PROSITE" id="PS50883"/>
    </source>
</evidence>
<dbReference type="SMART" id="SM00052">
    <property type="entry name" value="EAL"/>
    <property type="match status" value="1"/>
</dbReference>
<dbReference type="GO" id="GO:0071111">
    <property type="term" value="F:cyclic-guanylate-specific phosphodiesterase activity"/>
    <property type="evidence" value="ECO:0007669"/>
    <property type="project" value="InterPro"/>
</dbReference>
<dbReference type="EMBL" id="VSSQ01005959">
    <property type="protein sequence ID" value="MPM31028.1"/>
    <property type="molecule type" value="Genomic_DNA"/>
</dbReference>
<dbReference type="Pfam" id="PF00563">
    <property type="entry name" value="EAL"/>
    <property type="match status" value="1"/>
</dbReference>
<feature type="domain" description="EAL" evidence="1">
    <location>
        <begin position="9"/>
        <end position="259"/>
    </location>
</feature>
<dbReference type="PROSITE" id="PS50883">
    <property type="entry name" value="EAL"/>
    <property type="match status" value="1"/>
</dbReference>
<sequence length="302" mass="33729">MQHSETVGGRSHSDILEEILKGGHIKPVYQPIVFLSNGQVYGYEALSRISKQELQMNIEQMFQLADKDGNAWELEKLCRARALENAAQLSADKKLFLNVNSNILYDNQFRTGFTREHLQEYGVDASNIIFEITERVAALDSSAFLCSIDHYKKQSYGIAIDDAGAGYSGLNNIASVKPNLIKLDMSLVRDIDKDEIKRLLCKAMVDFGKSAGIQLIAEGIETEEELAVLVRLGVDLGQGYFLGLPQESFSPIAAEKMETIKRCHAKQYNENFTNSVYSIVGHLAKPGYIVSPDEKLGRSMRR</sequence>
<dbReference type="InterPro" id="IPR050706">
    <property type="entry name" value="Cyclic-di-GMP_PDE-like"/>
</dbReference>
<gene>
    <name evidence="2" type="ORF">SDC9_77581</name>
</gene>
<proteinExistence type="predicted"/>
<dbReference type="SUPFAM" id="SSF141868">
    <property type="entry name" value="EAL domain-like"/>
    <property type="match status" value="1"/>
</dbReference>